<organism evidence="2 3">
    <name type="scientific">Lysinibacillus zambalensis</name>
    <dbReference type="NCBI Taxonomy" id="3160866"/>
    <lineage>
        <taxon>Bacteria</taxon>
        <taxon>Bacillati</taxon>
        <taxon>Bacillota</taxon>
        <taxon>Bacilli</taxon>
        <taxon>Bacillales</taxon>
        <taxon>Bacillaceae</taxon>
        <taxon>Lysinibacillus</taxon>
    </lineage>
</organism>
<accession>A0ABV1MSW7</accession>
<keyword evidence="3" id="KW-1185">Reference proteome</keyword>
<sequence length="349" mass="40582">MIKASMPMSVSKFEKLIKDERLNFDFPIQRADEQWNLKQKSLLVQSLIVDYFIPPVVTASEVETKDNKTANTYCVLDGKQRITNLVSYFKGEYALHPDTPPVNIENTYFSIGKMKYEDLPEPVRIEFQTKTLNMYYLSDITEEEKVELYYRLNNGVYLSVHQKNKAVMGVNASIELNKLSEHPFMVKNAYFTPTQKRKGEDQAVLLQTIMLFDEEYELKSFASDELSKYAGKLREEMNEGIFKAVEKAMSLLNDVYGDSTDKFLLRKINLPTLIYTMKYFEDKAYDKQYLIDWLILFSATVQGESNEIPTNYKEFAGSWGIKKVNVEGRLESITKHLDEFYSQKVKVEV</sequence>
<protein>
    <submittedName>
        <fullName evidence="2">DUF262 domain-containing protein</fullName>
    </submittedName>
</protein>
<dbReference type="RefSeq" id="WP_349659848.1">
    <property type="nucleotide sequence ID" value="NZ_JBEGDG010000007.1"/>
</dbReference>
<evidence type="ECO:0000313" key="2">
    <source>
        <dbReference type="EMBL" id="MEQ6355219.1"/>
    </source>
</evidence>
<evidence type="ECO:0000313" key="3">
    <source>
        <dbReference type="Proteomes" id="UP001478862"/>
    </source>
</evidence>
<comment type="caution">
    <text evidence="2">The sequence shown here is derived from an EMBL/GenBank/DDBJ whole genome shotgun (WGS) entry which is preliminary data.</text>
</comment>
<reference evidence="2 3" key="1">
    <citation type="submission" date="2024-06" db="EMBL/GenBank/DDBJ databases">
        <title>Lysinibacillus zambalefons sp. nov., a Novel Firmicute Isolated from the Poon Bato Zambales Hyperalkaline Spring.</title>
        <authorList>
            <person name="Aja J.A."/>
            <person name="Lazaro J.E.H."/>
            <person name="Llorin L.D."/>
            <person name="Lim K.R."/>
            <person name="Teodosio J."/>
            <person name="Dalisay D.S."/>
        </authorList>
    </citation>
    <scope>NUCLEOTIDE SEQUENCE [LARGE SCALE GENOMIC DNA]</scope>
    <source>
        <strain evidence="2 3">M3</strain>
    </source>
</reference>
<name>A0ABV1MSW7_9BACI</name>
<dbReference type="Pfam" id="PF03235">
    <property type="entry name" value="GmrSD_N"/>
    <property type="match status" value="1"/>
</dbReference>
<proteinExistence type="predicted"/>
<dbReference type="EMBL" id="JBEGDG010000007">
    <property type="protein sequence ID" value="MEQ6355219.1"/>
    <property type="molecule type" value="Genomic_DNA"/>
</dbReference>
<dbReference type="PANTHER" id="PTHR39639">
    <property type="entry name" value="CHROMOSOME 16, WHOLE GENOME SHOTGUN SEQUENCE"/>
    <property type="match status" value="1"/>
</dbReference>
<gene>
    <name evidence="2" type="ORF">ABNX05_11375</name>
</gene>
<dbReference type="PANTHER" id="PTHR39639:SF1">
    <property type="entry name" value="DUF262 DOMAIN-CONTAINING PROTEIN"/>
    <property type="match status" value="1"/>
</dbReference>
<dbReference type="Proteomes" id="UP001478862">
    <property type="component" value="Unassembled WGS sequence"/>
</dbReference>
<dbReference type="InterPro" id="IPR004919">
    <property type="entry name" value="GmrSD_N"/>
</dbReference>
<feature type="domain" description="GmrSD restriction endonucleases N-terminal" evidence="1">
    <location>
        <begin position="14"/>
        <end position="154"/>
    </location>
</feature>
<evidence type="ECO:0000259" key="1">
    <source>
        <dbReference type="Pfam" id="PF03235"/>
    </source>
</evidence>